<gene>
    <name evidence="2" type="primary">LOC105359109</name>
</gene>
<sequence length="355" mass="41473">NQEIKKNHSIEKLLPVDNILFPYDIDFKKPHFSRYSVFEDDIAAFKDESSPNLLSTAASSLSSLTIDDDDYNYNIKPIKAGLVKSKPNIINLTQMEKVTVQKQWRKDPIGSVIVDSNQTNQKGINNFSTHSFNKYENTNEKLHTCSFENSCECQMVHKKKIITSECNMKRSNFNIITNRYPKNVQIIHNEEDDSTEGTDFKTELHIEHTRTNVKNICQDNEIFVNYGEAELDVCNKYFNSNGSKGYDVRECSHENRLLYEPYRYNSKLNYATDETKEFIAYEEQLLDHCIRRGMAKVTKRNICDIKPFCWDINQICLTTKAMLKTHDENIIKERQEDRGKQHILQRGFIRHIVNS</sequence>
<dbReference type="AlphaFoldDB" id="A0AAJ6YB24"/>
<dbReference type="Proteomes" id="UP000695007">
    <property type="component" value="Unplaced"/>
</dbReference>
<dbReference type="RefSeq" id="XP_011493891.1">
    <property type="nucleotide sequence ID" value="XM_011495589.1"/>
</dbReference>
<keyword evidence="1" id="KW-1185">Reference proteome</keyword>
<organism evidence="1 2">
    <name type="scientific">Ceratosolen solmsi marchali</name>
    <dbReference type="NCBI Taxonomy" id="326594"/>
    <lineage>
        <taxon>Eukaryota</taxon>
        <taxon>Metazoa</taxon>
        <taxon>Ecdysozoa</taxon>
        <taxon>Arthropoda</taxon>
        <taxon>Hexapoda</taxon>
        <taxon>Insecta</taxon>
        <taxon>Pterygota</taxon>
        <taxon>Neoptera</taxon>
        <taxon>Endopterygota</taxon>
        <taxon>Hymenoptera</taxon>
        <taxon>Apocrita</taxon>
        <taxon>Proctotrupomorpha</taxon>
        <taxon>Chalcidoidea</taxon>
        <taxon>Agaonidae</taxon>
        <taxon>Agaoninae</taxon>
        <taxon>Ceratosolen</taxon>
    </lineage>
</organism>
<dbReference type="GeneID" id="105359109"/>
<name>A0AAJ6YB24_9HYME</name>
<feature type="non-terminal residue" evidence="2">
    <location>
        <position position="1"/>
    </location>
</feature>
<dbReference type="KEGG" id="csol:105359109"/>
<proteinExistence type="predicted"/>
<protein>
    <submittedName>
        <fullName evidence="2">Uncharacterized protein LOC105359109</fullName>
    </submittedName>
</protein>
<evidence type="ECO:0000313" key="1">
    <source>
        <dbReference type="Proteomes" id="UP000695007"/>
    </source>
</evidence>
<reference evidence="2" key="1">
    <citation type="submission" date="2025-08" db="UniProtKB">
        <authorList>
            <consortium name="RefSeq"/>
        </authorList>
    </citation>
    <scope>IDENTIFICATION</scope>
</reference>
<evidence type="ECO:0000313" key="2">
    <source>
        <dbReference type="RefSeq" id="XP_011493891.1"/>
    </source>
</evidence>
<accession>A0AAJ6YB24</accession>